<comment type="caution">
    <text evidence="2">The sequence shown here is derived from an EMBL/GenBank/DDBJ whole genome shotgun (WGS) entry which is preliminary data.</text>
</comment>
<proteinExistence type="predicted"/>
<name>A0A9N9HP21_9GLOM</name>
<dbReference type="AlphaFoldDB" id="A0A9N9HP21"/>
<keyword evidence="3" id="KW-1185">Reference proteome</keyword>
<accession>A0A9N9HP21</accession>
<feature type="domain" description="hAT-like transposase RNase-H fold" evidence="1">
    <location>
        <begin position="3"/>
        <end position="76"/>
    </location>
</feature>
<dbReference type="Pfam" id="PF14372">
    <property type="entry name" value="hAT-like_RNase-H"/>
    <property type="match status" value="1"/>
</dbReference>
<dbReference type="PANTHER" id="PTHR23272">
    <property type="entry name" value="BED FINGER-RELATED"/>
    <property type="match status" value="1"/>
</dbReference>
<dbReference type="OrthoDB" id="2409507at2759"/>
<sequence>MRSSSSIFICEFANSMQKKFNNYWKDTNILYAIACILDPSYKLEWFRYYYEQKEKLSQEETEKIVINLQTRFEETYIKFYYKHSYTNTSIERITSTSPDLDYQSDEDYCQYASK</sequence>
<dbReference type="PANTHER" id="PTHR23272:SF161">
    <property type="entry name" value="ZINC FINGER BED DOMAIN-CONTAINING PROTEIN RICESLEEPER 1-LIKE"/>
    <property type="match status" value="1"/>
</dbReference>
<dbReference type="InterPro" id="IPR012337">
    <property type="entry name" value="RNaseH-like_sf"/>
</dbReference>
<dbReference type="GO" id="GO:0003677">
    <property type="term" value="F:DNA binding"/>
    <property type="evidence" value="ECO:0007669"/>
    <property type="project" value="InterPro"/>
</dbReference>
<organism evidence="2 3">
    <name type="scientific">Cetraspora pellucida</name>
    <dbReference type="NCBI Taxonomy" id="1433469"/>
    <lineage>
        <taxon>Eukaryota</taxon>
        <taxon>Fungi</taxon>
        <taxon>Fungi incertae sedis</taxon>
        <taxon>Mucoromycota</taxon>
        <taxon>Glomeromycotina</taxon>
        <taxon>Glomeromycetes</taxon>
        <taxon>Diversisporales</taxon>
        <taxon>Gigasporaceae</taxon>
        <taxon>Cetraspora</taxon>
    </lineage>
</organism>
<dbReference type="EMBL" id="CAJVQA010010633">
    <property type="protein sequence ID" value="CAG8698948.1"/>
    <property type="molecule type" value="Genomic_DNA"/>
</dbReference>
<evidence type="ECO:0000313" key="2">
    <source>
        <dbReference type="EMBL" id="CAG8698948.1"/>
    </source>
</evidence>
<evidence type="ECO:0000313" key="3">
    <source>
        <dbReference type="Proteomes" id="UP000789759"/>
    </source>
</evidence>
<dbReference type="Proteomes" id="UP000789759">
    <property type="component" value="Unassembled WGS sequence"/>
</dbReference>
<gene>
    <name evidence="2" type="ORF">CPELLU_LOCUS11711</name>
</gene>
<evidence type="ECO:0000259" key="1">
    <source>
        <dbReference type="Pfam" id="PF14372"/>
    </source>
</evidence>
<dbReference type="SUPFAM" id="SSF53098">
    <property type="entry name" value="Ribonuclease H-like"/>
    <property type="match status" value="1"/>
</dbReference>
<reference evidence="2" key="1">
    <citation type="submission" date="2021-06" db="EMBL/GenBank/DDBJ databases">
        <authorList>
            <person name="Kallberg Y."/>
            <person name="Tangrot J."/>
            <person name="Rosling A."/>
        </authorList>
    </citation>
    <scope>NUCLEOTIDE SEQUENCE</scope>
    <source>
        <strain evidence="2">FL966</strain>
    </source>
</reference>
<protein>
    <submittedName>
        <fullName evidence="2">5373_t:CDS:1</fullName>
    </submittedName>
</protein>
<dbReference type="InterPro" id="IPR025525">
    <property type="entry name" value="hAT-like_transposase_RNase-H"/>
</dbReference>